<dbReference type="EMBL" id="JH431581">
    <property type="status" value="NOT_ANNOTATED_CDS"/>
    <property type="molecule type" value="Genomic_DNA"/>
</dbReference>
<comment type="function">
    <text evidence="11">Catalyzes the covalent attachment of ubiquitin to other proteins. Seems to function in the selective degradation of misfolded membrane proteins from the endoplasmic reticulum (ERAD). In cooperation with the GATOR2 complex, catalyzes 'Lys-6'-linked ubiquitination of NPRL2.</text>
</comment>
<sequence length="682" mass="77326">MTMTKRTNSATARLKQDYLRIKKDPLPYAVAEPVPTNILEWHYVIKGPENTTYAGGIYHGKLIFPSEFPYKPPSIYMITPNGRFKCNSRLCLSISDYHPEYWNPAWSVSTILTGLLSFMMEKNPTLGSIETSKADKTQLALKSGEFNLKNKTFCELFPTIAEEIKAELQRRKATEKSVTAALVGSANNESDSNMNSVENHGLAGSAWTNLCVILGFAAFAFTVKYVLRLNSKTLWVRMASCVNEDKELLISDSIRREESIASLESSSMSITLYSHLSNFERHPTYTHVCQVLTLVTLATVINICFPFYLTTINERSDVYFSLLFTSICSVVILFLIIICLKIQNRDRSVFPPISILSLWKLGTYLGVSCLLIYFSRDRNRVQCYLQDPLAAVSLPLAVVFHFLRSRKVDSTRKLLCIAAAIIGLFICIDFQIWDEFTCHGHPNDFATDAKLWTLQEHSIWTIVYIAGLGLFAYFLTLLDREIKTCKPECHIATIALAHSSPNTNDFTDDVNMVLLPPQETSSEYKLIPEYHIWTLAFWLHFWSLSTVLVFVWTDFFPFLGKAGPDFRKYMFEGFLCHFSISEACGNILMFSWSFIIAIILLSVCLLSLMINSHTSSVPYIMAVLMTALPTSSLFWSLFKSDGAWQWSPNFTGETGFALVGLPILISSLTLYRYYAKMESQID</sequence>
<evidence type="ECO:0000256" key="1">
    <source>
        <dbReference type="ARBA" id="ARBA00004586"/>
    </source>
</evidence>
<dbReference type="InterPro" id="IPR000608">
    <property type="entry name" value="UBC"/>
</dbReference>
<evidence type="ECO:0000256" key="11">
    <source>
        <dbReference type="ARBA" id="ARBA00054775"/>
    </source>
</evidence>
<feature type="transmembrane region" description="Helical" evidence="13">
    <location>
        <begin position="617"/>
        <end position="635"/>
    </location>
</feature>
<feature type="transmembrane region" description="Helical" evidence="13">
    <location>
        <begin position="655"/>
        <end position="674"/>
    </location>
</feature>
<dbReference type="PROSITE" id="PS50127">
    <property type="entry name" value="UBC_2"/>
    <property type="match status" value="1"/>
</dbReference>
<evidence type="ECO:0000256" key="3">
    <source>
        <dbReference type="ARBA" id="ARBA00022679"/>
    </source>
</evidence>
<name>T1IVE4_STRMM</name>
<dbReference type="eggNOG" id="KOG0894">
    <property type="taxonomic scope" value="Eukaryota"/>
</dbReference>
<keyword evidence="9 13" id="KW-1133">Transmembrane helix</keyword>
<keyword evidence="5" id="KW-0547">Nucleotide-binding</keyword>
<evidence type="ECO:0000313" key="15">
    <source>
        <dbReference type="EnsemblMetazoa" id="SMAR005142-PA"/>
    </source>
</evidence>
<reference evidence="16" key="1">
    <citation type="submission" date="2011-05" db="EMBL/GenBank/DDBJ databases">
        <authorList>
            <person name="Richards S.R."/>
            <person name="Qu J."/>
            <person name="Jiang H."/>
            <person name="Jhangiani S.N."/>
            <person name="Agravi P."/>
            <person name="Goodspeed R."/>
            <person name="Gross S."/>
            <person name="Mandapat C."/>
            <person name="Jackson L."/>
            <person name="Mathew T."/>
            <person name="Pu L."/>
            <person name="Thornton R."/>
            <person name="Saada N."/>
            <person name="Wilczek-Boney K.B."/>
            <person name="Lee S."/>
            <person name="Kovar C."/>
            <person name="Wu Y."/>
            <person name="Scherer S.E."/>
            <person name="Worley K.C."/>
            <person name="Muzny D.M."/>
            <person name="Gibbs R."/>
        </authorList>
    </citation>
    <scope>NUCLEOTIDE SEQUENCE</scope>
    <source>
        <strain evidence="16">Brora</strain>
    </source>
</reference>
<feature type="transmembrane region" description="Helical" evidence="13">
    <location>
        <begin position="352"/>
        <end position="373"/>
    </location>
</feature>
<feature type="transmembrane region" description="Helical" evidence="13">
    <location>
        <begin position="532"/>
        <end position="552"/>
    </location>
</feature>
<dbReference type="EnsemblMetazoa" id="SMAR005142-RA">
    <property type="protein sequence ID" value="SMAR005142-PA"/>
    <property type="gene ID" value="SMAR005142"/>
</dbReference>
<feature type="transmembrane region" description="Helical" evidence="13">
    <location>
        <begin position="291"/>
        <end position="312"/>
    </location>
</feature>
<dbReference type="PhylomeDB" id="T1IVE4"/>
<evidence type="ECO:0000256" key="2">
    <source>
        <dbReference type="ARBA" id="ARBA00012486"/>
    </source>
</evidence>
<evidence type="ECO:0000256" key="8">
    <source>
        <dbReference type="ARBA" id="ARBA00022840"/>
    </source>
</evidence>
<feature type="transmembrane region" description="Helical" evidence="13">
    <location>
        <begin position="318"/>
        <end position="340"/>
    </location>
</feature>
<keyword evidence="8" id="KW-0067">ATP-binding</keyword>
<dbReference type="STRING" id="126957.T1IVE4"/>
<keyword evidence="7" id="KW-0256">Endoplasmic reticulum</keyword>
<feature type="transmembrane region" description="Helical" evidence="13">
    <location>
        <begin position="587"/>
        <end position="610"/>
    </location>
</feature>
<dbReference type="InterPro" id="IPR016135">
    <property type="entry name" value="UBQ-conjugating_enzyme/RWD"/>
</dbReference>
<dbReference type="InterPro" id="IPR050113">
    <property type="entry name" value="Ub_conjugating_enzyme"/>
</dbReference>
<protein>
    <recommendedName>
        <fullName evidence="12">Ubiquitin-conjugating enzyme E2 J2</fullName>
        <ecNumber evidence="2">2.3.2.23</ecNumber>
    </recommendedName>
</protein>
<proteinExistence type="predicted"/>
<accession>T1IVE4</accession>
<dbReference type="CDD" id="cd23799">
    <property type="entry name" value="UBCc_UBE2J"/>
    <property type="match status" value="1"/>
</dbReference>
<keyword evidence="6" id="KW-0833">Ubl conjugation pathway</keyword>
<dbReference type="GO" id="GO:0005789">
    <property type="term" value="C:endoplasmic reticulum membrane"/>
    <property type="evidence" value="ECO:0007669"/>
    <property type="project" value="UniProtKB-SubCell"/>
</dbReference>
<dbReference type="PANTHER" id="PTHR24067">
    <property type="entry name" value="UBIQUITIN-CONJUGATING ENZYME E2"/>
    <property type="match status" value="1"/>
</dbReference>
<reference evidence="15" key="2">
    <citation type="submission" date="2015-02" db="UniProtKB">
        <authorList>
            <consortium name="EnsemblMetazoa"/>
        </authorList>
    </citation>
    <scope>IDENTIFICATION</scope>
</reference>
<feature type="domain" description="UBC core" evidence="14">
    <location>
        <begin position="9"/>
        <end position="159"/>
    </location>
</feature>
<dbReference type="HOGENOM" id="CLU_403522_0_0_1"/>
<evidence type="ECO:0000256" key="13">
    <source>
        <dbReference type="SAM" id="Phobius"/>
    </source>
</evidence>
<evidence type="ECO:0000256" key="10">
    <source>
        <dbReference type="ARBA" id="ARBA00023136"/>
    </source>
</evidence>
<evidence type="ECO:0000256" key="5">
    <source>
        <dbReference type="ARBA" id="ARBA00022741"/>
    </source>
</evidence>
<evidence type="ECO:0000259" key="14">
    <source>
        <dbReference type="PROSITE" id="PS50127"/>
    </source>
</evidence>
<evidence type="ECO:0000256" key="7">
    <source>
        <dbReference type="ARBA" id="ARBA00022824"/>
    </source>
</evidence>
<evidence type="ECO:0000256" key="9">
    <source>
        <dbReference type="ARBA" id="ARBA00022989"/>
    </source>
</evidence>
<evidence type="ECO:0000256" key="6">
    <source>
        <dbReference type="ARBA" id="ARBA00022786"/>
    </source>
</evidence>
<dbReference type="EC" id="2.3.2.23" evidence="2"/>
<dbReference type="Proteomes" id="UP000014500">
    <property type="component" value="Unassembled WGS sequence"/>
</dbReference>
<dbReference type="SUPFAM" id="SSF54495">
    <property type="entry name" value="UBC-like"/>
    <property type="match status" value="1"/>
</dbReference>
<dbReference type="SMART" id="SM00212">
    <property type="entry name" value="UBCc"/>
    <property type="match status" value="1"/>
</dbReference>
<evidence type="ECO:0000313" key="16">
    <source>
        <dbReference type="Proteomes" id="UP000014500"/>
    </source>
</evidence>
<feature type="transmembrane region" description="Helical" evidence="13">
    <location>
        <begin position="459"/>
        <end position="478"/>
    </location>
</feature>
<organism evidence="15 16">
    <name type="scientific">Strigamia maritima</name>
    <name type="common">European centipede</name>
    <name type="synonym">Geophilus maritimus</name>
    <dbReference type="NCBI Taxonomy" id="126957"/>
    <lineage>
        <taxon>Eukaryota</taxon>
        <taxon>Metazoa</taxon>
        <taxon>Ecdysozoa</taxon>
        <taxon>Arthropoda</taxon>
        <taxon>Myriapoda</taxon>
        <taxon>Chilopoda</taxon>
        <taxon>Pleurostigmophora</taxon>
        <taxon>Geophilomorpha</taxon>
        <taxon>Linotaeniidae</taxon>
        <taxon>Strigamia</taxon>
    </lineage>
</organism>
<keyword evidence="4 13" id="KW-0812">Transmembrane</keyword>
<keyword evidence="10 13" id="KW-0472">Membrane</keyword>
<dbReference type="Pfam" id="PF00179">
    <property type="entry name" value="UQ_con"/>
    <property type="match status" value="1"/>
</dbReference>
<dbReference type="AlphaFoldDB" id="T1IVE4"/>
<keyword evidence="3" id="KW-0808">Transferase</keyword>
<dbReference type="OMA" id="NISTHGW"/>
<dbReference type="GO" id="GO:0061631">
    <property type="term" value="F:ubiquitin conjugating enzyme activity"/>
    <property type="evidence" value="ECO:0007669"/>
    <property type="project" value="UniProtKB-EC"/>
</dbReference>
<feature type="transmembrane region" description="Helical" evidence="13">
    <location>
        <begin position="415"/>
        <end position="433"/>
    </location>
</feature>
<keyword evidence="16" id="KW-1185">Reference proteome</keyword>
<comment type="subcellular location">
    <subcellularLocation>
        <location evidence="1">Endoplasmic reticulum membrane</location>
    </subcellularLocation>
</comment>
<dbReference type="FunFam" id="3.10.110.10:FF:000023">
    <property type="entry name" value="Ubiquitin-conjugating enzyme E2 J2"/>
    <property type="match status" value="1"/>
</dbReference>
<feature type="transmembrane region" description="Helical" evidence="13">
    <location>
        <begin position="206"/>
        <end position="227"/>
    </location>
</feature>
<evidence type="ECO:0000256" key="4">
    <source>
        <dbReference type="ARBA" id="ARBA00022692"/>
    </source>
</evidence>
<evidence type="ECO:0000256" key="12">
    <source>
        <dbReference type="ARBA" id="ARBA00073320"/>
    </source>
</evidence>
<dbReference type="Gene3D" id="3.10.110.10">
    <property type="entry name" value="Ubiquitin Conjugating Enzyme"/>
    <property type="match status" value="1"/>
</dbReference>
<dbReference type="GO" id="GO:0005524">
    <property type="term" value="F:ATP binding"/>
    <property type="evidence" value="ECO:0007669"/>
    <property type="project" value="UniProtKB-KW"/>
</dbReference>